<organism evidence="1 2">
    <name type="scientific">Urochloa decumbens</name>
    <dbReference type="NCBI Taxonomy" id="240449"/>
    <lineage>
        <taxon>Eukaryota</taxon>
        <taxon>Viridiplantae</taxon>
        <taxon>Streptophyta</taxon>
        <taxon>Embryophyta</taxon>
        <taxon>Tracheophyta</taxon>
        <taxon>Spermatophyta</taxon>
        <taxon>Magnoliopsida</taxon>
        <taxon>Liliopsida</taxon>
        <taxon>Poales</taxon>
        <taxon>Poaceae</taxon>
        <taxon>PACMAD clade</taxon>
        <taxon>Panicoideae</taxon>
        <taxon>Panicodae</taxon>
        <taxon>Paniceae</taxon>
        <taxon>Melinidinae</taxon>
        <taxon>Urochloa</taxon>
    </lineage>
</organism>
<proteinExistence type="predicted"/>
<dbReference type="AlphaFoldDB" id="A0ABC8XWZ0"/>
<reference evidence="1 2" key="2">
    <citation type="submission" date="2024-10" db="EMBL/GenBank/DDBJ databases">
        <authorList>
            <person name="Ryan C."/>
        </authorList>
    </citation>
    <scope>NUCLEOTIDE SEQUENCE [LARGE SCALE GENOMIC DNA]</scope>
</reference>
<evidence type="ECO:0000313" key="1">
    <source>
        <dbReference type="EMBL" id="CAL4932081.1"/>
    </source>
</evidence>
<dbReference type="Proteomes" id="UP001497457">
    <property type="component" value="Chromosome 15b"/>
</dbReference>
<reference evidence="2" key="1">
    <citation type="submission" date="2024-06" db="EMBL/GenBank/DDBJ databases">
        <authorList>
            <person name="Ryan C."/>
        </authorList>
    </citation>
    <scope>NUCLEOTIDE SEQUENCE [LARGE SCALE GENOMIC DNA]</scope>
</reference>
<dbReference type="EMBL" id="OZ075125">
    <property type="protein sequence ID" value="CAL4932081.1"/>
    <property type="molecule type" value="Genomic_DNA"/>
</dbReference>
<sequence length="292" mass="31870">MAARRFTMSFMTVGRAGTRPVPPPPTVPPVSRVRQILDEHRPWEALDNMALIIMHQTYAALVEILGPQAPRSATDGHVHISRPVDPADPASPLLAVNASATHCCISFIDGAASAKHESKPQQYRLRRVTITASPGALHIARVAGGGGHWTCADVWPDVASRGLFGVLEAIKARVGAAIRLEESMLRMARDSGCQQQSPMVREIAEVRTALEEMSAAVDIDAIMRERRRRPLIQEEIACRPDVDPVFGGDAEAALAERLSSLHVGKKRAVQEISCRQVDDSEVLVKRTRTLHV</sequence>
<keyword evidence="2" id="KW-1185">Reference proteome</keyword>
<accession>A0ABC8XWZ0</accession>
<protein>
    <submittedName>
        <fullName evidence="1">Uncharacterized protein</fullName>
    </submittedName>
</protein>
<evidence type="ECO:0000313" key="2">
    <source>
        <dbReference type="Proteomes" id="UP001497457"/>
    </source>
</evidence>
<gene>
    <name evidence="1" type="ORF">URODEC1_LOCUS27417</name>
</gene>
<name>A0ABC8XWZ0_9POAL</name>